<gene>
    <name evidence="1" type="ORF">BYL167_LOCUS38222</name>
    <name evidence="3" type="ORF">GIL414_LOCUS49555</name>
    <name evidence="2" type="ORF">SMN809_LOCUS39791</name>
</gene>
<organism evidence="1 4">
    <name type="scientific">Rotaria magnacalcarata</name>
    <dbReference type="NCBI Taxonomy" id="392030"/>
    <lineage>
        <taxon>Eukaryota</taxon>
        <taxon>Metazoa</taxon>
        <taxon>Spiralia</taxon>
        <taxon>Gnathifera</taxon>
        <taxon>Rotifera</taxon>
        <taxon>Eurotatoria</taxon>
        <taxon>Bdelloidea</taxon>
        <taxon>Philodinida</taxon>
        <taxon>Philodinidae</taxon>
        <taxon>Rotaria</taxon>
    </lineage>
</organism>
<sequence length="24" mass="2958">MVPYLLRWMQDESNDRSTLPLFDM</sequence>
<evidence type="ECO:0000313" key="4">
    <source>
        <dbReference type="Proteomes" id="UP000681967"/>
    </source>
</evidence>
<dbReference type="Proteomes" id="UP000676336">
    <property type="component" value="Unassembled WGS sequence"/>
</dbReference>
<dbReference type="EMBL" id="CAJOBI010107695">
    <property type="protein sequence ID" value="CAF4618693.1"/>
    <property type="molecule type" value="Genomic_DNA"/>
</dbReference>
<evidence type="ECO:0000313" key="1">
    <source>
        <dbReference type="EMBL" id="CAF4553675.1"/>
    </source>
</evidence>
<dbReference type="EMBL" id="CAJOBH010088634">
    <property type="protein sequence ID" value="CAF4553675.1"/>
    <property type="molecule type" value="Genomic_DNA"/>
</dbReference>
<evidence type="ECO:0000313" key="3">
    <source>
        <dbReference type="EMBL" id="CAF4854248.1"/>
    </source>
</evidence>
<name>A0A8S2YJ10_9BILA</name>
<comment type="caution">
    <text evidence="1">The sequence shown here is derived from an EMBL/GenBank/DDBJ whole genome shotgun (WGS) entry which is preliminary data.</text>
</comment>
<dbReference type="Proteomes" id="UP000681967">
    <property type="component" value="Unassembled WGS sequence"/>
</dbReference>
<proteinExistence type="predicted"/>
<dbReference type="Proteomes" id="UP000681720">
    <property type="component" value="Unassembled WGS sequence"/>
</dbReference>
<dbReference type="EMBL" id="CAJOBJ010163183">
    <property type="protein sequence ID" value="CAF4854248.1"/>
    <property type="molecule type" value="Genomic_DNA"/>
</dbReference>
<evidence type="ECO:0000313" key="2">
    <source>
        <dbReference type="EMBL" id="CAF4618693.1"/>
    </source>
</evidence>
<dbReference type="AlphaFoldDB" id="A0A8S2YJ10"/>
<protein>
    <submittedName>
        <fullName evidence="1">Uncharacterized protein</fullName>
    </submittedName>
</protein>
<accession>A0A8S2YJ10</accession>
<reference evidence="1" key="1">
    <citation type="submission" date="2021-02" db="EMBL/GenBank/DDBJ databases">
        <authorList>
            <person name="Nowell W R."/>
        </authorList>
    </citation>
    <scope>NUCLEOTIDE SEQUENCE</scope>
</reference>
<feature type="non-terminal residue" evidence="1">
    <location>
        <position position="24"/>
    </location>
</feature>